<dbReference type="PANTHER" id="PTHR24166">
    <property type="entry name" value="ROLLING PEBBLES, ISOFORM B"/>
    <property type="match status" value="1"/>
</dbReference>
<proteinExistence type="predicted"/>
<dbReference type="AlphaFoldDB" id="A0A812R5Y7"/>
<evidence type="ECO:0000256" key="2">
    <source>
        <dbReference type="ARBA" id="ARBA00023043"/>
    </source>
</evidence>
<evidence type="ECO:0000256" key="1">
    <source>
        <dbReference type="ARBA" id="ARBA00022737"/>
    </source>
</evidence>
<keyword evidence="1" id="KW-0677">Repeat</keyword>
<organism evidence="4 5">
    <name type="scientific">Symbiodinium natans</name>
    <dbReference type="NCBI Taxonomy" id="878477"/>
    <lineage>
        <taxon>Eukaryota</taxon>
        <taxon>Sar</taxon>
        <taxon>Alveolata</taxon>
        <taxon>Dinophyceae</taxon>
        <taxon>Suessiales</taxon>
        <taxon>Symbiodiniaceae</taxon>
        <taxon>Symbiodinium</taxon>
    </lineage>
</organism>
<keyword evidence="5" id="KW-1185">Reference proteome</keyword>
<feature type="repeat" description="ANK" evidence="3">
    <location>
        <begin position="200"/>
        <end position="229"/>
    </location>
</feature>
<accession>A0A812R5Y7</accession>
<dbReference type="PROSITE" id="PS50088">
    <property type="entry name" value="ANK_REPEAT"/>
    <property type="match status" value="2"/>
</dbReference>
<keyword evidence="2 3" id="KW-0040">ANK repeat</keyword>
<dbReference type="Pfam" id="PF12796">
    <property type="entry name" value="Ank_2"/>
    <property type="match status" value="1"/>
</dbReference>
<dbReference type="PROSITE" id="PS50297">
    <property type="entry name" value="ANK_REP_REGION"/>
    <property type="match status" value="2"/>
</dbReference>
<feature type="repeat" description="ANK" evidence="3">
    <location>
        <begin position="168"/>
        <end position="200"/>
    </location>
</feature>
<name>A0A812R5Y7_9DINO</name>
<dbReference type="InterPro" id="IPR002110">
    <property type="entry name" value="Ankyrin_rpt"/>
</dbReference>
<dbReference type="SMART" id="SM00248">
    <property type="entry name" value="ANK"/>
    <property type="match status" value="3"/>
</dbReference>
<dbReference type="Gene3D" id="1.25.40.20">
    <property type="entry name" value="Ankyrin repeat-containing domain"/>
    <property type="match status" value="1"/>
</dbReference>
<reference evidence="4" key="1">
    <citation type="submission" date="2021-02" db="EMBL/GenBank/DDBJ databases">
        <authorList>
            <person name="Dougan E. K."/>
            <person name="Rhodes N."/>
            <person name="Thang M."/>
            <person name="Chan C."/>
        </authorList>
    </citation>
    <scope>NUCLEOTIDE SEQUENCE</scope>
</reference>
<evidence type="ECO:0000256" key="3">
    <source>
        <dbReference type="PROSITE-ProRule" id="PRU00023"/>
    </source>
</evidence>
<evidence type="ECO:0000313" key="4">
    <source>
        <dbReference type="EMBL" id="CAE7421126.1"/>
    </source>
</evidence>
<dbReference type="EMBL" id="CAJNDS010002301">
    <property type="protein sequence ID" value="CAE7421126.1"/>
    <property type="molecule type" value="Genomic_DNA"/>
</dbReference>
<dbReference type="PANTHER" id="PTHR24166:SF48">
    <property type="entry name" value="PROTEIN VAPYRIN"/>
    <property type="match status" value="1"/>
</dbReference>
<evidence type="ECO:0000313" key="5">
    <source>
        <dbReference type="Proteomes" id="UP000604046"/>
    </source>
</evidence>
<dbReference type="Proteomes" id="UP000604046">
    <property type="component" value="Unassembled WGS sequence"/>
</dbReference>
<dbReference type="SUPFAM" id="SSF48403">
    <property type="entry name" value="Ankyrin repeat"/>
    <property type="match status" value="1"/>
</dbReference>
<gene>
    <name evidence="4" type="primary">Ank3</name>
    <name evidence="4" type="ORF">SNAT2548_LOCUS22911</name>
</gene>
<dbReference type="InterPro" id="IPR036770">
    <property type="entry name" value="Ankyrin_rpt-contain_sf"/>
</dbReference>
<dbReference type="OrthoDB" id="539213at2759"/>
<protein>
    <submittedName>
        <fullName evidence="4">Ank3 protein</fullName>
    </submittedName>
</protein>
<comment type="caution">
    <text evidence="4">The sequence shown here is derived from an EMBL/GenBank/DDBJ whole genome shotgun (WGS) entry which is preliminary data.</text>
</comment>
<dbReference type="InterPro" id="IPR050889">
    <property type="entry name" value="Dendritic_Spine_Reg/Scaffold"/>
</dbReference>
<sequence length="229" mass="23688">MPCLLHVQDISGKEVATFNEAEVHLMAGATGGLVKTLKLHGHPTTDWASGLKQSICEKEPGFHGALELPLKPPLNVAAFCRGLNQVGDTDGSSAEDTDQDVEVSLLEHVADSAQGFSARTAAEGPPLPSDLSAAETTELLRIAAKEGFVEAARALLEAGAEAGAAARDGFTPLALAALGGHQEMVRLLVKAGVDTEAEADGATALFLAAQEGHLEVARVLLEAGAWVRV</sequence>